<reference evidence="1 2" key="1">
    <citation type="submission" date="2020-08" db="EMBL/GenBank/DDBJ databases">
        <title>Genomic Encyclopedia of Type Strains, Phase IV (KMG-IV): sequencing the most valuable type-strain genomes for metagenomic binning, comparative biology and taxonomic classification.</title>
        <authorList>
            <person name="Goeker M."/>
        </authorList>
    </citation>
    <scope>NUCLEOTIDE SEQUENCE [LARGE SCALE GENOMIC DNA]</scope>
    <source>
        <strain evidence="1 2">DSM 106146</strain>
    </source>
</reference>
<evidence type="ECO:0008006" key="3">
    <source>
        <dbReference type="Google" id="ProtNLM"/>
    </source>
</evidence>
<protein>
    <recommendedName>
        <fullName evidence="3">DUF4358 domain-containing protein</fullName>
    </recommendedName>
</protein>
<organism evidence="1 2">
    <name type="scientific">Catenibacillus scindens</name>
    <dbReference type="NCBI Taxonomy" id="673271"/>
    <lineage>
        <taxon>Bacteria</taxon>
        <taxon>Bacillati</taxon>
        <taxon>Bacillota</taxon>
        <taxon>Clostridia</taxon>
        <taxon>Lachnospirales</taxon>
        <taxon>Lachnospiraceae</taxon>
        <taxon>Catenibacillus</taxon>
    </lineage>
</organism>
<comment type="caution">
    <text evidence="1">The sequence shown here is derived from an EMBL/GenBank/DDBJ whole genome shotgun (WGS) entry which is preliminary data.</text>
</comment>
<dbReference type="Pfam" id="PF14270">
    <property type="entry name" value="DUF4358"/>
    <property type="match status" value="1"/>
</dbReference>
<proteinExistence type="predicted"/>
<dbReference type="InterPro" id="IPR025648">
    <property type="entry name" value="DUF4358"/>
</dbReference>
<dbReference type="RefSeq" id="WP_183772755.1">
    <property type="nucleotide sequence ID" value="NZ_CAWVEG010000225.1"/>
</dbReference>
<evidence type="ECO:0000313" key="1">
    <source>
        <dbReference type="EMBL" id="MBB5264237.1"/>
    </source>
</evidence>
<dbReference type="Proteomes" id="UP000543642">
    <property type="component" value="Unassembled WGS sequence"/>
</dbReference>
<sequence length="167" mass="18399">MNKKLQLSNGMSIFGPVRIGMVVVLLVFIISLQMGDRVSAAAIEDVEAAVTSSITMDSVEKSTDRMFKKFYGLNASDYESVVLYAPVTNMDAEELLIVKLADTSQAEAVQAAITNRLDTQKNTFEGYAPEQYDLLDNHHIIDVRGNYILYVVHANASAADQAFRDSL</sequence>
<accession>A0A7W8HAR1</accession>
<evidence type="ECO:0000313" key="2">
    <source>
        <dbReference type="Proteomes" id="UP000543642"/>
    </source>
</evidence>
<gene>
    <name evidence="1" type="ORF">HNP82_001348</name>
</gene>
<name>A0A7W8HAR1_9FIRM</name>
<dbReference type="AlphaFoldDB" id="A0A7W8HAR1"/>
<dbReference type="EMBL" id="JACHFW010000004">
    <property type="protein sequence ID" value="MBB5264237.1"/>
    <property type="molecule type" value="Genomic_DNA"/>
</dbReference>
<keyword evidence="2" id="KW-1185">Reference proteome</keyword>